<gene>
    <name evidence="2" type="ORF">Snoj_27910</name>
</gene>
<dbReference type="EMBL" id="BNEC01000005">
    <property type="protein sequence ID" value="GHI68873.1"/>
    <property type="molecule type" value="Genomic_DNA"/>
</dbReference>
<sequence>MHSAVQRWMDRDNAVYAWNSWFSGGGGLRVAADPHRRLMYLRQSMLNEATHALRRNGRTPRVALYVCTRSSAQEAEEQFARLRAVAVRRAMRVGAEFTDGHGPSAVEQRMGLLKALDQVRQGFVDGILCPDFEHISPDLDEYERVLRTTAQRRWFVALGSPEATVGL</sequence>
<evidence type="ECO:0000313" key="3">
    <source>
        <dbReference type="Proteomes" id="UP000613974"/>
    </source>
</evidence>
<reference evidence="3" key="1">
    <citation type="submission" date="2023-07" db="EMBL/GenBank/DDBJ databases">
        <title>Whole genome shotgun sequence of Streptomyces nojiriensis NBRC 13794.</title>
        <authorList>
            <person name="Komaki H."/>
            <person name="Tamura T."/>
        </authorList>
    </citation>
    <scope>NUCLEOTIDE SEQUENCE [LARGE SCALE GENOMIC DNA]</scope>
    <source>
        <strain evidence="3">NBRC 13794</strain>
    </source>
</reference>
<accession>A0ABQ3SL73</accession>
<keyword evidence="3" id="KW-1185">Reference proteome</keyword>
<dbReference type="InterPro" id="IPR036162">
    <property type="entry name" value="Resolvase-like_N_sf"/>
</dbReference>
<protein>
    <recommendedName>
        <fullName evidence="1">Resolvase/invertase-type recombinase catalytic domain-containing protein</fullName>
    </recommendedName>
</protein>
<dbReference type="Proteomes" id="UP000613974">
    <property type="component" value="Unassembled WGS sequence"/>
</dbReference>
<evidence type="ECO:0000313" key="2">
    <source>
        <dbReference type="EMBL" id="GHI68873.1"/>
    </source>
</evidence>
<dbReference type="RefSeq" id="WP_189748173.1">
    <property type="nucleotide sequence ID" value="NZ_BMRL01000038.1"/>
</dbReference>
<comment type="caution">
    <text evidence="2">The sequence shown here is derived from an EMBL/GenBank/DDBJ whole genome shotgun (WGS) entry which is preliminary data.</text>
</comment>
<dbReference type="InterPro" id="IPR006119">
    <property type="entry name" value="Resolv_N"/>
</dbReference>
<feature type="domain" description="Resolvase/invertase-type recombinase catalytic" evidence="1">
    <location>
        <begin position="70"/>
        <end position="154"/>
    </location>
</feature>
<organism evidence="2 3">
    <name type="scientific">Streptomyces nojiriensis</name>
    <dbReference type="NCBI Taxonomy" id="66374"/>
    <lineage>
        <taxon>Bacteria</taxon>
        <taxon>Bacillati</taxon>
        <taxon>Actinomycetota</taxon>
        <taxon>Actinomycetes</taxon>
        <taxon>Kitasatosporales</taxon>
        <taxon>Streptomycetaceae</taxon>
        <taxon>Streptomyces</taxon>
    </lineage>
</organism>
<dbReference type="GeneID" id="95587205"/>
<name>A0ABQ3SL73_9ACTN</name>
<proteinExistence type="predicted"/>
<evidence type="ECO:0000259" key="1">
    <source>
        <dbReference type="Pfam" id="PF00239"/>
    </source>
</evidence>
<dbReference type="SUPFAM" id="SSF53041">
    <property type="entry name" value="Resolvase-like"/>
    <property type="match status" value="1"/>
</dbReference>
<dbReference type="Pfam" id="PF00239">
    <property type="entry name" value="Resolvase"/>
    <property type="match status" value="1"/>
</dbReference>